<dbReference type="AlphaFoldDB" id="A0A5C5WNR5"/>
<dbReference type="InterPro" id="IPR029044">
    <property type="entry name" value="Nucleotide-diphossugar_trans"/>
</dbReference>
<protein>
    <submittedName>
        <fullName evidence="1">2-phospho-L-lactate guanylyltransferase</fullName>
        <ecNumber evidence="1">2.7.7.68</ecNumber>
    </submittedName>
</protein>
<dbReference type="RefSeq" id="WP_146510465.1">
    <property type="nucleotide sequence ID" value="NZ_SIHI01000006.1"/>
</dbReference>
<organism evidence="1 2">
    <name type="scientific">Thalassoglobus neptunius</name>
    <dbReference type="NCBI Taxonomy" id="1938619"/>
    <lineage>
        <taxon>Bacteria</taxon>
        <taxon>Pseudomonadati</taxon>
        <taxon>Planctomycetota</taxon>
        <taxon>Planctomycetia</taxon>
        <taxon>Planctomycetales</taxon>
        <taxon>Planctomycetaceae</taxon>
        <taxon>Thalassoglobus</taxon>
    </lineage>
</organism>
<dbReference type="PANTHER" id="PTHR36529:SF1">
    <property type="entry name" value="GLYCOSYLTRANSFERASE"/>
    <property type="match status" value="1"/>
</dbReference>
<dbReference type="PANTHER" id="PTHR36529">
    <property type="entry name" value="SLL1095 PROTEIN"/>
    <property type="match status" value="1"/>
</dbReference>
<dbReference type="SUPFAM" id="SSF53448">
    <property type="entry name" value="Nucleotide-diphospho-sugar transferases"/>
    <property type="match status" value="1"/>
</dbReference>
<evidence type="ECO:0000313" key="2">
    <source>
        <dbReference type="Proteomes" id="UP000317243"/>
    </source>
</evidence>
<dbReference type="Proteomes" id="UP000317243">
    <property type="component" value="Unassembled WGS sequence"/>
</dbReference>
<dbReference type="NCBIfam" id="TIGR04282">
    <property type="entry name" value="glyco_like_cofC"/>
    <property type="match status" value="1"/>
</dbReference>
<dbReference type="InterPro" id="IPR018641">
    <property type="entry name" value="Trfase_1_rSAM/seldom-assoc"/>
</dbReference>
<keyword evidence="1" id="KW-0548">Nucleotidyltransferase</keyword>
<dbReference type="Gene3D" id="3.90.550.10">
    <property type="entry name" value="Spore Coat Polysaccharide Biosynthesis Protein SpsA, Chain A"/>
    <property type="match status" value="1"/>
</dbReference>
<reference evidence="1 2" key="1">
    <citation type="submission" date="2019-02" db="EMBL/GenBank/DDBJ databases">
        <title>Deep-cultivation of Planctomycetes and their phenomic and genomic characterization uncovers novel biology.</title>
        <authorList>
            <person name="Wiegand S."/>
            <person name="Jogler M."/>
            <person name="Boedeker C."/>
            <person name="Pinto D."/>
            <person name="Vollmers J."/>
            <person name="Rivas-Marin E."/>
            <person name="Kohn T."/>
            <person name="Peeters S.H."/>
            <person name="Heuer A."/>
            <person name="Rast P."/>
            <person name="Oberbeckmann S."/>
            <person name="Bunk B."/>
            <person name="Jeske O."/>
            <person name="Meyerdierks A."/>
            <person name="Storesund J.E."/>
            <person name="Kallscheuer N."/>
            <person name="Luecker S."/>
            <person name="Lage O.M."/>
            <person name="Pohl T."/>
            <person name="Merkel B.J."/>
            <person name="Hornburger P."/>
            <person name="Mueller R.-W."/>
            <person name="Bruemmer F."/>
            <person name="Labrenz M."/>
            <person name="Spormann A.M."/>
            <person name="Op Den Camp H."/>
            <person name="Overmann J."/>
            <person name="Amann R."/>
            <person name="Jetten M.S.M."/>
            <person name="Mascher T."/>
            <person name="Medema M.H."/>
            <person name="Devos D.P."/>
            <person name="Kaster A.-K."/>
            <person name="Ovreas L."/>
            <person name="Rohde M."/>
            <person name="Galperin M.Y."/>
            <person name="Jogler C."/>
        </authorList>
    </citation>
    <scope>NUCLEOTIDE SEQUENCE [LARGE SCALE GENOMIC DNA]</scope>
    <source>
        <strain evidence="1 2">KOR42</strain>
    </source>
</reference>
<dbReference type="Pfam" id="PF09837">
    <property type="entry name" value="DUF2064"/>
    <property type="match status" value="1"/>
</dbReference>
<gene>
    <name evidence="1" type="primary">cofC</name>
    <name evidence="1" type="ORF">KOR42_29640</name>
</gene>
<dbReference type="EMBL" id="SIHI01000006">
    <property type="protein sequence ID" value="TWT52278.1"/>
    <property type="molecule type" value="Genomic_DNA"/>
</dbReference>
<keyword evidence="2" id="KW-1185">Reference proteome</keyword>
<comment type="caution">
    <text evidence="1">The sequence shown here is derived from an EMBL/GenBank/DDBJ whole genome shotgun (WGS) entry which is preliminary data.</text>
</comment>
<accession>A0A5C5WNR5</accession>
<sequence>MNILAIFMKHPEPGKVKTRLGREIGFDEAAELYQAFQLDLLESTQRTSDQRVIAFSPVAEASRKYFVEHANEDDLLWEQPEATLGERLIQVFDDFLNQDNRVVVIGSDSPSLPNRLIEEAFRQLETSDIVLGPACDGGYYLVGQRTRCPEMFNDISWSEPSVLSQTVERIRNAQQSLCLLEPWYDVDSLDDLQMLREHLDAMRTSNSTENFPMRTFELTHKLLAEL</sequence>
<evidence type="ECO:0000313" key="1">
    <source>
        <dbReference type="EMBL" id="TWT52278.1"/>
    </source>
</evidence>
<dbReference type="EC" id="2.7.7.68" evidence="1"/>
<proteinExistence type="predicted"/>
<keyword evidence="1" id="KW-0808">Transferase</keyword>
<dbReference type="GO" id="GO:0043814">
    <property type="term" value="F:phospholactate guanylyltransferase activity"/>
    <property type="evidence" value="ECO:0007669"/>
    <property type="project" value="UniProtKB-EC"/>
</dbReference>
<name>A0A5C5WNR5_9PLAN</name>
<dbReference type="OrthoDB" id="9810303at2"/>